<reference evidence="1 2" key="1">
    <citation type="submission" date="2024-11" db="EMBL/GenBank/DDBJ databases">
        <title>A near-complete genome assembly of Cinchona calisaya.</title>
        <authorList>
            <person name="Lian D.C."/>
            <person name="Zhao X.W."/>
            <person name="Wei L."/>
        </authorList>
    </citation>
    <scope>NUCLEOTIDE SEQUENCE [LARGE SCALE GENOMIC DNA]</scope>
    <source>
        <tissue evidence="1">Nenye</tissue>
    </source>
</reference>
<evidence type="ECO:0000313" key="2">
    <source>
        <dbReference type="Proteomes" id="UP001630127"/>
    </source>
</evidence>
<comment type="caution">
    <text evidence="1">The sequence shown here is derived from an EMBL/GenBank/DDBJ whole genome shotgun (WGS) entry which is preliminary data.</text>
</comment>
<organism evidence="1 2">
    <name type="scientific">Cinchona calisaya</name>
    <dbReference type="NCBI Taxonomy" id="153742"/>
    <lineage>
        <taxon>Eukaryota</taxon>
        <taxon>Viridiplantae</taxon>
        <taxon>Streptophyta</taxon>
        <taxon>Embryophyta</taxon>
        <taxon>Tracheophyta</taxon>
        <taxon>Spermatophyta</taxon>
        <taxon>Magnoliopsida</taxon>
        <taxon>eudicotyledons</taxon>
        <taxon>Gunneridae</taxon>
        <taxon>Pentapetalae</taxon>
        <taxon>asterids</taxon>
        <taxon>lamiids</taxon>
        <taxon>Gentianales</taxon>
        <taxon>Rubiaceae</taxon>
        <taxon>Cinchonoideae</taxon>
        <taxon>Cinchoneae</taxon>
        <taxon>Cinchona</taxon>
    </lineage>
</organism>
<evidence type="ECO:0000313" key="1">
    <source>
        <dbReference type="EMBL" id="KAL3536656.1"/>
    </source>
</evidence>
<dbReference type="EMBL" id="JBJUIK010000001">
    <property type="protein sequence ID" value="KAL3536656.1"/>
    <property type="molecule type" value="Genomic_DNA"/>
</dbReference>
<accession>A0ABD3AZN8</accession>
<gene>
    <name evidence="1" type="ORF">ACH5RR_000022</name>
</gene>
<dbReference type="Proteomes" id="UP001630127">
    <property type="component" value="Unassembled WGS sequence"/>
</dbReference>
<protein>
    <submittedName>
        <fullName evidence="1">Uncharacterized protein</fullName>
    </submittedName>
</protein>
<name>A0ABD3AZN8_9GENT</name>
<keyword evidence="2" id="KW-1185">Reference proteome</keyword>
<dbReference type="AlphaFoldDB" id="A0ABD3AZN8"/>
<proteinExistence type="predicted"/>
<sequence length="76" mass="7671">MVSDGGVGGADPGRVMVGVGMGGGFRNWGWGEWDGREGGNGWWDEEDVGVVVVWEVGGGVAGMMARNSGCVLGGGE</sequence>